<dbReference type="PANTHER" id="PTHR24329:SF340">
    <property type="entry name" value="ARISTALESS RELATED HOMEOBOX"/>
    <property type="match status" value="1"/>
</dbReference>
<evidence type="ECO:0000256" key="4">
    <source>
        <dbReference type="ARBA" id="ARBA00023125"/>
    </source>
</evidence>
<dbReference type="InterPro" id="IPR009057">
    <property type="entry name" value="Homeodomain-like_sf"/>
</dbReference>
<evidence type="ECO:0000256" key="2">
    <source>
        <dbReference type="ARBA" id="ARBA00005733"/>
    </source>
</evidence>
<keyword evidence="3" id="KW-0217">Developmental protein</keyword>
<gene>
    <name evidence="11" type="ORF">KOW79_019892</name>
</gene>
<name>A0A9D3N5A8_9TELE</name>
<evidence type="ECO:0000256" key="7">
    <source>
        <dbReference type="PROSITE-ProRule" id="PRU00108"/>
    </source>
</evidence>
<keyword evidence="5 7" id="KW-0371">Homeobox</keyword>
<feature type="region of interest" description="Disordered" evidence="9">
    <location>
        <begin position="10"/>
        <end position="31"/>
    </location>
</feature>
<evidence type="ECO:0000313" key="11">
    <source>
        <dbReference type="EMBL" id="KAG7316351.1"/>
    </source>
</evidence>
<dbReference type="EMBL" id="JAHKSW010000025">
    <property type="protein sequence ID" value="KAG7316351.1"/>
    <property type="molecule type" value="Genomic_DNA"/>
</dbReference>
<dbReference type="GO" id="GO:0000981">
    <property type="term" value="F:DNA-binding transcription factor activity, RNA polymerase II-specific"/>
    <property type="evidence" value="ECO:0007669"/>
    <property type="project" value="TreeGrafter"/>
</dbReference>
<comment type="caution">
    <text evidence="11">The sequence shown here is derived from an EMBL/GenBank/DDBJ whole genome shotgun (WGS) entry which is preliminary data.</text>
</comment>
<protein>
    <recommendedName>
        <fullName evidence="10">Homeobox domain-containing protein</fullName>
    </recommendedName>
</protein>
<evidence type="ECO:0000259" key="10">
    <source>
        <dbReference type="PROSITE" id="PS50071"/>
    </source>
</evidence>
<dbReference type="Gene3D" id="1.10.10.60">
    <property type="entry name" value="Homeodomain-like"/>
    <property type="match status" value="1"/>
</dbReference>
<evidence type="ECO:0000256" key="1">
    <source>
        <dbReference type="ARBA" id="ARBA00004123"/>
    </source>
</evidence>
<evidence type="ECO:0000256" key="3">
    <source>
        <dbReference type="ARBA" id="ARBA00022473"/>
    </source>
</evidence>
<accession>A0A9D3N5A8</accession>
<comment type="subcellular location">
    <subcellularLocation>
        <location evidence="1 7 8">Nucleus</location>
    </subcellularLocation>
</comment>
<sequence length="317" mass="35798">MATLHGQLLSTEYPQHSALPPASSLSRSGTMQPTDYSLYERATLVKNSRPMMDSAALLTHRRKRTNFTQQQIEVLEKVYSDTKYPDIYLRERLEALTGLPESRIQVWFQNRRAKSRRQVGAPVPVKTKASVPIIPNRPAASYPLHHEQLGQELRGNFTQSGQELRGIFNQPHRGYDSHSMSSLFGQASNERIRVDQMKREELRDLQQYHRANGHTPAQSKPEPSAKPMLVDYDNFPPNRTIGPDMRVVIPPVPTQVNFIPNRSPPTQMTCPLQHTQVRVPHDSLGHFSPIGSSDAGDFSDSDSDWEKEALAGLNAFI</sequence>
<dbReference type="InterPro" id="IPR001356">
    <property type="entry name" value="HD"/>
</dbReference>
<reference evidence="11 12" key="1">
    <citation type="submission" date="2021-06" db="EMBL/GenBank/DDBJ databases">
        <title>Chromosome-level genome assembly of the red-tail catfish (Hemibagrus wyckioides).</title>
        <authorList>
            <person name="Shao F."/>
        </authorList>
    </citation>
    <scope>NUCLEOTIDE SEQUENCE [LARGE SCALE GENOMIC DNA]</scope>
    <source>
        <strain evidence="11">EC202008001</strain>
        <tissue evidence="11">Blood</tissue>
    </source>
</reference>
<dbReference type="Pfam" id="PF00046">
    <property type="entry name" value="Homeodomain"/>
    <property type="match status" value="1"/>
</dbReference>
<dbReference type="SUPFAM" id="SSF46689">
    <property type="entry name" value="Homeodomain-like"/>
    <property type="match status" value="1"/>
</dbReference>
<comment type="similarity">
    <text evidence="2">Belongs to the paired homeobox family.</text>
</comment>
<dbReference type="OrthoDB" id="6159439at2759"/>
<feature type="domain" description="Homeobox" evidence="10">
    <location>
        <begin position="58"/>
        <end position="118"/>
    </location>
</feature>
<dbReference type="GO" id="GO:0000977">
    <property type="term" value="F:RNA polymerase II transcription regulatory region sequence-specific DNA binding"/>
    <property type="evidence" value="ECO:0007669"/>
    <property type="project" value="TreeGrafter"/>
</dbReference>
<evidence type="ECO:0000256" key="9">
    <source>
        <dbReference type="SAM" id="MobiDB-lite"/>
    </source>
</evidence>
<keyword evidence="12" id="KW-1185">Reference proteome</keyword>
<feature type="compositionally biased region" description="Low complexity" evidence="9">
    <location>
        <begin position="17"/>
        <end position="26"/>
    </location>
</feature>
<evidence type="ECO:0000256" key="8">
    <source>
        <dbReference type="RuleBase" id="RU000682"/>
    </source>
</evidence>
<dbReference type="InterPro" id="IPR050649">
    <property type="entry name" value="Paired_Homeobox_TFs"/>
</dbReference>
<organism evidence="11 12">
    <name type="scientific">Hemibagrus wyckioides</name>
    <dbReference type="NCBI Taxonomy" id="337641"/>
    <lineage>
        <taxon>Eukaryota</taxon>
        <taxon>Metazoa</taxon>
        <taxon>Chordata</taxon>
        <taxon>Craniata</taxon>
        <taxon>Vertebrata</taxon>
        <taxon>Euteleostomi</taxon>
        <taxon>Actinopterygii</taxon>
        <taxon>Neopterygii</taxon>
        <taxon>Teleostei</taxon>
        <taxon>Ostariophysi</taxon>
        <taxon>Siluriformes</taxon>
        <taxon>Bagridae</taxon>
        <taxon>Hemibagrus</taxon>
    </lineage>
</organism>
<dbReference type="AlphaFoldDB" id="A0A9D3N5A8"/>
<dbReference type="CDD" id="cd00086">
    <property type="entry name" value="homeodomain"/>
    <property type="match status" value="1"/>
</dbReference>
<dbReference type="Proteomes" id="UP000824219">
    <property type="component" value="Linkage Group LG25"/>
</dbReference>
<evidence type="ECO:0000313" key="12">
    <source>
        <dbReference type="Proteomes" id="UP000824219"/>
    </source>
</evidence>
<proteinExistence type="inferred from homology"/>
<feature type="DNA-binding region" description="Homeobox" evidence="7">
    <location>
        <begin position="60"/>
        <end position="119"/>
    </location>
</feature>
<keyword evidence="6 7" id="KW-0539">Nucleus</keyword>
<keyword evidence="4 7" id="KW-0238">DNA-binding</keyword>
<dbReference type="FunFam" id="1.10.10.60:FF:000312">
    <property type="entry name" value="Mix-type homeobox gene 1"/>
    <property type="match status" value="1"/>
</dbReference>
<evidence type="ECO:0000256" key="5">
    <source>
        <dbReference type="ARBA" id="ARBA00023155"/>
    </source>
</evidence>
<dbReference type="PROSITE" id="PS50071">
    <property type="entry name" value="HOMEOBOX_2"/>
    <property type="match status" value="1"/>
</dbReference>
<dbReference type="PANTHER" id="PTHR24329">
    <property type="entry name" value="HOMEOBOX PROTEIN ARISTALESS"/>
    <property type="match status" value="1"/>
</dbReference>
<dbReference type="GO" id="GO:0005634">
    <property type="term" value="C:nucleus"/>
    <property type="evidence" value="ECO:0007669"/>
    <property type="project" value="UniProtKB-SubCell"/>
</dbReference>
<evidence type="ECO:0000256" key="6">
    <source>
        <dbReference type="ARBA" id="ARBA00023242"/>
    </source>
</evidence>
<dbReference type="SMART" id="SM00389">
    <property type="entry name" value="HOX"/>
    <property type="match status" value="1"/>
</dbReference>